<dbReference type="GO" id="GO:0016020">
    <property type="term" value="C:membrane"/>
    <property type="evidence" value="ECO:0007669"/>
    <property type="project" value="InterPro"/>
</dbReference>
<dbReference type="Gene3D" id="3.30.450.20">
    <property type="entry name" value="PAS domain"/>
    <property type="match status" value="4"/>
</dbReference>
<dbReference type="SMART" id="SM00387">
    <property type="entry name" value="HATPase_c"/>
    <property type="match status" value="1"/>
</dbReference>
<evidence type="ECO:0000256" key="7">
    <source>
        <dbReference type="ARBA" id="ARBA00022490"/>
    </source>
</evidence>
<evidence type="ECO:0000259" key="19">
    <source>
        <dbReference type="PROSITE" id="PS50113"/>
    </source>
</evidence>
<evidence type="ECO:0000256" key="13">
    <source>
        <dbReference type="ARBA" id="ARBA00023014"/>
    </source>
</evidence>
<comment type="cofactor">
    <cofactor evidence="2">
        <name>[4Fe-4S] cluster</name>
        <dbReference type="ChEBI" id="CHEBI:49883"/>
    </cofactor>
</comment>
<protein>
    <recommendedName>
        <fullName evidence="5">Oxygen sensor histidine kinase NreB</fullName>
        <ecNumber evidence="4">2.7.13.3</ecNumber>
    </recommendedName>
    <alternativeName>
        <fullName evidence="15">Nitrogen regulation protein B</fullName>
    </alternativeName>
</protein>
<dbReference type="GO" id="GO:0046983">
    <property type="term" value="F:protein dimerization activity"/>
    <property type="evidence" value="ECO:0007669"/>
    <property type="project" value="InterPro"/>
</dbReference>
<feature type="coiled-coil region" evidence="16">
    <location>
        <begin position="129"/>
        <end position="166"/>
    </location>
</feature>
<feature type="domain" description="PAS" evidence="18">
    <location>
        <begin position="284"/>
        <end position="358"/>
    </location>
</feature>
<evidence type="ECO:0000256" key="11">
    <source>
        <dbReference type="ARBA" id="ARBA00023004"/>
    </source>
</evidence>
<sequence>MGTGVFDKDFRIYGCNHQLRAQLSDSAGYPSGLFITELFTQVQEIDLYQKAHQSDYFVFQSNNFILEFSFFYGQDQEFSGGTFTITPMKSGAAGFLPEEANPIIPQTDWNGENSLLSAEFDQVAYDSTLNQLKKEVEQQKLVNAALQVASNQLVEYENRLKLALQAGQIGIWEWDIKKNNIYWDEFSHEKAERKPGSFLGTYQEVAALIHPEDLDRVSKEIKRAIRQHANLVVNFRVLREDGTVQFINTRGLTYYDEAGHPLKMSGVSMDYTDQANADAKLADTRFLLQQVADAIPDTLYLLDLKEKRTIYANRNIANTLGYTPQELNQMGVSLIDLILHAEDQKKIAEWEERLMRAKDYEVIATEYRNQHKNGEWRWIHTRERVFKRDADGKPLQIIGIAEDISDKKAAMHELRSKTRLLNGILSHLPIAVWRIDAEGYIREATGAGLEVYNNGLKGLKGENYFKLFPDLSKEINLVLSGKTRSFLSQTEKNGEQRYKQNYFYYDLESRQAVGFCLDITELKRTQEQLKAQADFTLNLIDNSIDGIFAFDQQGRVNAWNRVMEEKYPLQRAQIVGKSLEEAAALLDLFAEVETYRQVLKGKVIRYQNRPSKFWNGYLDAIVLPMFDEEQQVTGGIAFLHDVTERVRLEQERTRLKLRRQKEILNAILETQEEERRRIAESLHNGVGQILYATKLSLEVLQSQLEKKDGEIKNQSNQISALLEEAIKETRAVSVELVPGILRDFGLQRALLELKQKLSHTRFDLYFYLEGLEKPLKKEYETAIYRIIQELLNNVIKHAAATEVHLHVTKSGRKVMITVEDNGRGFNQNDPQNLLNGIGLSSIRNRVKLFNGTMNINSQPGKGTIVEIDLKLI</sequence>
<keyword evidence="7" id="KW-0963">Cytoplasm</keyword>
<evidence type="ECO:0000256" key="10">
    <source>
        <dbReference type="ARBA" id="ARBA00022777"/>
    </source>
</evidence>
<feature type="domain" description="Histidine kinase" evidence="17">
    <location>
        <begin position="677"/>
        <end position="872"/>
    </location>
</feature>
<comment type="function">
    <text evidence="14">Member of the two-component regulatory system NreB/NreC involved in the control of dissimilatory nitrate/nitrite reduction in response to oxygen. NreB functions as a direct oxygen sensor histidine kinase which is autophosphorylated, in the absence of oxygen, probably at the conserved histidine residue, and transfers its phosphate group probably to a conserved aspartate residue of NreC. NreB/NreC activates the expression of the nitrate (narGHJI) and nitrite (nir) reductase operons, as well as the putative nitrate transporter gene narT.</text>
</comment>
<dbReference type="CDD" id="cd16917">
    <property type="entry name" value="HATPase_UhpB-NarQ-NarX-like"/>
    <property type="match status" value="1"/>
</dbReference>
<comment type="caution">
    <text evidence="20">The sequence shown here is derived from an EMBL/GenBank/DDBJ whole genome shotgun (WGS) entry which is preliminary data.</text>
</comment>
<evidence type="ECO:0000259" key="18">
    <source>
        <dbReference type="PROSITE" id="PS50112"/>
    </source>
</evidence>
<evidence type="ECO:0000256" key="14">
    <source>
        <dbReference type="ARBA" id="ARBA00024827"/>
    </source>
</evidence>
<keyword evidence="10" id="KW-0418">Kinase</keyword>
<keyword evidence="12" id="KW-0902">Two-component regulatory system</keyword>
<keyword evidence="8" id="KW-0808">Transferase</keyword>
<dbReference type="InterPro" id="IPR005467">
    <property type="entry name" value="His_kinase_dom"/>
</dbReference>
<feature type="domain" description="PAS" evidence="18">
    <location>
        <begin position="532"/>
        <end position="589"/>
    </location>
</feature>
<dbReference type="InterPro" id="IPR000700">
    <property type="entry name" value="PAS-assoc_C"/>
</dbReference>
<dbReference type="SMART" id="SM00091">
    <property type="entry name" value="PAS"/>
    <property type="match status" value="4"/>
</dbReference>
<accession>A0A512ATY8</accession>
<evidence type="ECO:0000256" key="5">
    <source>
        <dbReference type="ARBA" id="ARBA00017322"/>
    </source>
</evidence>
<dbReference type="Gene3D" id="1.20.5.1930">
    <property type="match status" value="1"/>
</dbReference>
<dbReference type="SUPFAM" id="SSF55874">
    <property type="entry name" value="ATPase domain of HSP90 chaperone/DNA topoisomerase II/histidine kinase"/>
    <property type="match status" value="1"/>
</dbReference>
<dbReference type="InterPro" id="IPR003594">
    <property type="entry name" value="HATPase_dom"/>
</dbReference>
<evidence type="ECO:0000256" key="9">
    <source>
        <dbReference type="ARBA" id="ARBA00022723"/>
    </source>
</evidence>
<keyword evidence="6" id="KW-0004">4Fe-4S</keyword>
<evidence type="ECO:0000256" key="2">
    <source>
        <dbReference type="ARBA" id="ARBA00001966"/>
    </source>
</evidence>
<dbReference type="EMBL" id="BJYS01000004">
    <property type="protein sequence ID" value="GEO03175.1"/>
    <property type="molecule type" value="Genomic_DNA"/>
</dbReference>
<evidence type="ECO:0000256" key="1">
    <source>
        <dbReference type="ARBA" id="ARBA00000085"/>
    </source>
</evidence>
<dbReference type="InterPro" id="IPR050482">
    <property type="entry name" value="Sensor_HK_TwoCompSys"/>
</dbReference>
<dbReference type="InterPro" id="IPR001610">
    <property type="entry name" value="PAC"/>
</dbReference>
<dbReference type="InterPro" id="IPR000014">
    <property type="entry name" value="PAS"/>
</dbReference>
<evidence type="ECO:0000259" key="17">
    <source>
        <dbReference type="PROSITE" id="PS50109"/>
    </source>
</evidence>
<dbReference type="GO" id="GO:0000155">
    <property type="term" value="F:phosphorelay sensor kinase activity"/>
    <property type="evidence" value="ECO:0007669"/>
    <property type="project" value="InterPro"/>
</dbReference>
<feature type="domain" description="PAS" evidence="18">
    <location>
        <begin position="156"/>
        <end position="228"/>
    </location>
</feature>
<keyword evidence="9" id="KW-0479">Metal-binding</keyword>
<evidence type="ECO:0000256" key="4">
    <source>
        <dbReference type="ARBA" id="ARBA00012438"/>
    </source>
</evidence>
<dbReference type="EC" id="2.7.13.3" evidence="4"/>
<comment type="catalytic activity">
    <reaction evidence="1">
        <text>ATP + protein L-histidine = ADP + protein N-phospho-L-histidine.</text>
        <dbReference type="EC" id="2.7.13.3"/>
    </reaction>
</comment>
<dbReference type="InterPro" id="IPR013655">
    <property type="entry name" value="PAS_fold_3"/>
</dbReference>
<proteinExistence type="predicted"/>
<reference evidence="20 21" key="1">
    <citation type="submission" date="2019-07" db="EMBL/GenBank/DDBJ databases">
        <title>Whole genome shotgun sequence of Adhaeribacter aerolatus NBRC 106133.</title>
        <authorList>
            <person name="Hosoyama A."/>
            <person name="Uohara A."/>
            <person name="Ohji S."/>
            <person name="Ichikawa N."/>
        </authorList>
    </citation>
    <scope>NUCLEOTIDE SEQUENCE [LARGE SCALE GENOMIC DNA]</scope>
    <source>
        <strain evidence="20 21">NBRC 106133</strain>
    </source>
</reference>
<keyword evidence="13" id="KW-0411">Iron-sulfur</keyword>
<dbReference type="SUPFAM" id="SSF55785">
    <property type="entry name" value="PYP-like sensor domain (PAS domain)"/>
    <property type="match status" value="4"/>
</dbReference>
<dbReference type="InterPro" id="IPR004358">
    <property type="entry name" value="Sig_transdc_His_kin-like_C"/>
</dbReference>
<dbReference type="NCBIfam" id="TIGR00229">
    <property type="entry name" value="sensory_box"/>
    <property type="match status" value="2"/>
</dbReference>
<dbReference type="PROSITE" id="PS50113">
    <property type="entry name" value="PAC"/>
    <property type="match status" value="3"/>
</dbReference>
<feature type="domain" description="PAC" evidence="19">
    <location>
        <begin position="363"/>
        <end position="416"/>
    </location>
</feature>
<feature type="domain" description="PAC" evidence="19">
    <location>
        <begin position="597"/>
        <end position="654"/>
    </location>
</feature>
<dbReference type="PROSITE" id="PS50109">
    <property type="entry name" value="HIS_KIN"/>
    <property type="match status" value="1"/>
</dbReference>
<dbReference type="InterPro" id="IPR013656">
    <property type="entry name" value="PAS_4"/>
</dbReference>
<evidence type="ECO:0000256" key="16">
    <source>
        <dbReference type="SAM" id="Coils"/>
    </source>
</evidence>
<evidence type="ECO:0000256" key="3">
    <source>
        <dbReference type="ARBA" id="ARBA00004496"/>
    </source>
</evidence>
<feature type="coiled-coil region" evidence="16">
    <location>
        <begin position="654"/>
        <end position="724"/>
    </location>
</feature>
<organism evidence="20 21">
    <name type="scientific">Adhaeribacter aerolatus</name>
    <dbReference type="NCBI Taxonomy" id="670289"/>
    <lineage>
        <taxon>Bacteria</taxon>
        <taxon>Pseudomonadati</taxon>
        <taxon>Bacteroidota</taxon>
        <taxon>Cytophagia</taxon>
        <taxon>Cytophagales</taxon>
        <taxon>Hymenobacteraceae</taxon>
        <taxon>Adhaeribacter</taxon>
    </lineage>
</organism>
<dbReference type="PANTHER" id="PTHR24421:SF58">
    <property type="entry name" value="SIGNAL TRANSDUCTION HISTIDINE-PROTEIN KINASE_PHOSPHATASE UHPB"/>
    <property type="match status" value="1"/>
</dbReference>
<gene>
    <name evidence="20" type="ORF">AAE02nite_08390</name>
</gene>
<dbReference type="Pfam" id="PF08447">
    <property type="entry name" value="PAS_3"/>
    <property type="match status" value="2"/>
</dbReference>
<evidence type="ECO:0000256" key="12">
    <source>
        <dbReference type="ARBA" id="ARBA00023012"/>
    </source>
</evidence>
<dbReference type="InterPro" id="IPR011712">
    <property type="entry name" value="Sig_transdc_His_kin_sub3_dim/P"/>
</dbReference>
<dbReference type="InterPro" id="IPR036890">
    <property type="entry name" value="HATPase_C_sf"/>
</dbReference>
<dbReference type="Proteomes" id="UP000321532">
    <property type="component" value="Unassembled WGS sequence"/>
</dbReference>
<dbReference type="PANTHER" id="PTHR24421">
    <property type="entry name" value="NITRATE/NITRITE SENSOR PROTEIN NARX-RELATED"/>
    <property type="match status" value="1"/>
</dbReference>
<evidence type="ECO:0000256" key="6">
    <source>
        <dbReference type="ARBA" id="ARBA00022485"/>
    </source>
</evidence>
<dbReference type="GO" id="GO:0005737">
    <property type="term" value="C:cytoplasm"/>
    <property type="evidence" value="ECO:0007669"/>
    <property type="project" value="UniProtKB-SubCell"/>
</dbReference>
<name>A0A512ATY8_9BACT</name>
<dbReference type="GO" id="GO:0051539">
    <property type="term" value="F:4 iron, 4 sulfur cluster binding"/>
    <property type="evidence" value="ECO:0007669"/>
    <property type="project" value="UniProtKB-KW"/>
</dbReference>
<comment type="subcellular location">
    <subcellularLocation>
        <location evidence="3">Cytoplasm</location>
    </subcellularLocation>
</comment>
<dbReference type="AlphaFoldDB" id="A0A512ATY8"/>
<dbReference type="Gene3D" id="3.30.565.10">
    <property type="entry name" value="Histidine kinase-like ATPase, C-terminal domain"/>
    <property type="match status" value="1"/>
</dbReference>
<keyword evidence="11" id="KW-0408">Iron</keyword>
<dbReference type="Gene3D" id="2.10.70.100">
    <property type="match status" value="1"/>
</dbReference>
<dbReference type="Pfam" id="PF08448">
    <property type="entry name" value="PAS_4"/>
    <property type="match status" value="1"/>
</dbReference>
<keyword evidence="21" id="KW-1185">Reference proteome</keyword>
<dbReference type="Pfam" id="PF02518">
    <property type="entry name" value="HATPase_c"/>
    <property type="match status" value="1"/>
</dbReference>
<evidence type="ECO:0000256" key="8">
    <source>
        <dbReference type="ARBA" id="ARBA00022679"/>
    </source>
</evidence>
<dbReference type="PROSITE" id="PS50112">
    <property type="entry name" value="PAS"/>
    <property type="match status" value="3"/>
</dbReference>
<feature type="domain" description="PAC" evidence="19">
    <location>
        <begin position="231"/>
        <end position="283"/>
    </location>
</feature>
<dbReference type="PRINTS" id="PR00344">
    <property type="entry name" value="BCTRLSENSOR"/>
</dbReference>
<dbReference type="GO" id="GO:0046872">
    <property type="term" value="F:metal ion binding"/>
    <property type="evidence" value="ECO:0007669"/>
    <property type="project" value="UniProtKB-KW"/>
</dbReference>
<dbReference type="SMART" id="SM00086">
    <property type="entry name" value="PAC"/>
    <property type="match status" value="3"/>
</dbReference>
<dbReference type="CDD" id="cd00130">
    <property type="entry name" value="PAS"/>
    <property type="match status" value="3"/>
</dbReference>
<dbReference type="InterPro" id="IPR035965">
    <property type="entry name" value="PAS-like_dom_sf"/>
</dbReference>
<evidence type="ECO:0000313" key="21">
    <source>
        <dbReference type="Proteomes" id="UP000321532"/>
    </source>
</evidence>
<keyword evidence="16" id="KW-0175">Coiled coil</keyword>
<dbReference type="Pfam" id="PF07730">
    <property type="entry name" value="HisKA_3"/>
    <property type="match status" value="1"/>
</dbReference>
<evidence type="ECO:0000313" key="20">
    <source>
        <dbReference type="EMBL" id="GEO03175.1"/>
    </source>
</evidence>
<evidence type="ECO:0000256" key="15">
    <source>
        <dbReference type="ARBA" id="ARBA00030800"/>
    </source>
</evidence>